<proteinExistence type="predicted"/>
<keyword evidence="2" id="KW-1185">Reference proteome</keyword>
<dbReference type="HOGENOM" id="CLU_2949117_0_0_2"/>
<accession>F2KT68</accession>
<dbReference type="Proteomes" id="UP000008136">
    <property type="component" value="Chromosome"/>
</dbReference>
<evidence type="ECO:0000313" key="2">
    <source>
        <dbReference type="Proteomes" id="UP000008136"/>
    </source>
</evidence>
<name>F2KT68_ARCVS</name>
<dbReference type="EMBL" id="CP002588">
    <property type="protein sequence ID" value="AEA47098.1"/>
    <property type="molecule type" value="Genomic_DNA"/>
</dbReference>
<evidence type="ECO:0000313" key="1">
    <source>
        <dbReference type="EMBL" id="AEA47098.1"/>
    </source>
</evidence>
<organism evidence="1 2">
    <name type="scientific">Archaeoglobus veneficus (strain DSM 11195 / SNP6)</name>
    <dbReference type="NCBI Taxonomy" id="693661"/>
    <lineage>
        <taxon>Archaea</taxon>
        <taxon>Methanobacteriati</taxon>
        <taxon>Methanobacteriota</taxon>
        <taxon>Archaeoglobi</taxon>
        <taxon>Archaeoglobales</taxon>
        <taxon>Archaeoglobaceae</taxon>
        <taxon>Archaeoglobus</taxon>
    </lineage>
</organism>
<reference evidence="1 2" key="1">
    <citation type="submission" date="2011-03" db="EMBL/GenBank/DDBJ databases">
        <title>The complete genome of Archaeoglobus veneficus SNP6.</title>
        <authorList>
            <consortium name="US DOE Joint Genome Institute (JGI-PGF)"/>
            <person name="Lucas S."/>
            <person name="Copeland A."/>
            <person name="Lapidus A."/>
            <person name="Bruce D."/>
            <person name="Goodwin L."/>
            <person name="Pitluck S."/>
            <person name="Kyrpides N."/>
            <person name="Mavromatis K."/>
            <person name="Pagani I."/>
            <person name="Ivanova N."/>
            <person name="Mikhailova N."/>
            <person name="Lu M."/>
            <person name="Detter J.C."/>
            <person name="Tapia R."/>
            <person name="Han C."/>
            <person name="Land M."/>
            <person name="Hauser L."/>
            <person name="Markowitz V."/>
            <person name="Cheng J.-F."/>
            <person name="Hugenholtz P."/>
            <person name="Woyke T."/>
            <person name="Wu D."/>
            <person name="Spring S."/>
            <person name="Brambilla E."/>
            <person name="Klenk H.-P."/>
            <person name="Eisen J.A."/>
        </authorList>
    </citation>
    <scope>NUCLEOTIDE SEQUENCE [LARGE SCALE GENOMIC DNA]</scope>
    <source>
        <strain>SNP6</strain>
    </source>
</reference>
<dbReference type="STRING" id="693661.Arcve_1088"/>
<dbReference type="eggNOG" id="arCOG10220">
    <property type="taxonomic scope" value="Archaea"/>
</dbReference>
<dbReference type="GeneID" id="10394201"/>
<dbReference type="OrthoDB" id="49478at2157"/>
<dbReference type="RefSeq" id="WP_013683762.1">
    <property type="nucleotide sequence ID" value="NC_015320.1"/>
</dbReference>
<sequence length="61" mass="7180">MTTIELLAERYGLGIKRVYPEDCQLCIAGYTGKRCKYLIKIKKEFFCIREAVKEVDSRLKF</sequence>
<protein>
    <submittedName>
        <fullName evidence="1">Uncharacterized protein</fullName>
    </submittedName>
</protein>
<dbReference type="AlphaFoldDB" id="F2KT68"/>
<gene>
    <name evidence="1" type="ordered locus">Arcve_1088</name>
</gene>
<dbReference type="KEGG" id="ave:Arcve_1088"/>